<gene>
    <name evidence="2" type="ORF">CcarbDRAFT_0985</name>
</gene>
<evidence type="ECO:0000256" key="1">
    <source>
        <dbReference type="SAM" id="MobiDB-lite"/>
    </source>
</evidence>
<keyword evidence="3" id="KW-1185">Reference proteome</keyword>
<feature type="compositionally biased region" description="Polar residues" evidence="1">
    <location>
        <begin position="1"/>
        <end position="21"/>
    </location>
</feature>
<evidence type="ECO:0000313" key="3">
    <source>
        <dbReference type="Proteomes" id="UP000004198"/>
    </source>
</evidence>
<feature type="compositionally biased region" description="Polar residues" evidence="1">
    <location>
        <begin position="125"/>
        <end position="138"/>
    </location>
</feature>
<reference evidence="2 3" key="1">
    <citation type="submission" date="2009-06" db="EMBL/GenBank/DDBJ databases">
        <title>The draft genome of Clostridium carboxidivorans P7.</title>
        <authorList>
            <consortium name="US DOE Joint Genome Institute (JGI-PGF)"/>
            <person name="Lucas S."/>
            <person name="Copeland A."/>
            <person name="Lapidus A."/>
            <person name="Glavina del Rio T."/>
            <person name="Tice H."/>
            <person name="Bruce D."/>
            <person name="Goodwin L."/>
            <person name="Pitluck S."/>
            <person name="Larimer F."/>
            <person name="Land M.L."/>
            <person name="Hauser L."/>
            <person name="Hemme C.L."/>
        </authorList>
    </citation>
    <scope>NUCLEOTIDE SEQUENCE [LARGE SCALE GENOMIC DNA]</scope>
    <source>
        <strain evidence="2 3">P7</strain>
    </source>
</reference>
<organism evidence="2 3">
    <name type="scientific">Clostridium carboxidivorans P7</name>
    <dbReference type="NCBI Taxonomy" id="536227"/>
    <lineage>
        <taxon>Bacteria</taxon>
        <taxon>Bacillati</taxon>
        <taxon>Bacillota</taxon>
        <taxon>Clostridia</taxon>
        <taxon>Eubacteriales</taxon>
        <taxon>Clostridiaceae</taxon>
        <taxon>Clostridium</taxon>
    </lineage>
</organism>
<feature type="compositionally biased region" description="Basic and acidic residues" evidence="1">
    <location>
        <begin position="110"/>
        <end position="124"/>
    </location>
</feature>
<feature type="region of interest" description="Disordered" evidence="1">
    <location>
        <begin position="1"/>
        <end position="82"/>
    </location>
</feature>
<feature type="compositionally biased region" description="Basic and acidic residues" evidence="1">
    <location>
        <begin position="22"/>
        <end position="33"/>
    </location>
</feature>
<dbReference type="STRING" id="536227.Ccar_20235"/>
<comment type="caution">
    <text evidence="2">The sequence shown here is derived from an EMBL/GenBank/DDBJ whole genome shotgun (WGS) entry which is preliminary data.</text>
</comment>
<dbReference type="eggNOG" id="ENOG5030GWM">
    <property type="taxonomic scope" value="Bacteria"/>
</dbReference>
<feature type="compositionally biased region" description="Basic and acidic residues" evidence="1">
    <location>
        <begin position="218"/>
        <end position="228"/>
    </location>
</feature>
<evidence type="ECO:0000313" key="2">
    <source>
        <dbReference type="EMBL" id="EET88588.1"/>
    </source>
</evidence>
<dbReference type="Proteomes" id="UP000004198">
    <property type="component" value="Unassembled WGS sequence"/>
</dbReference>
<feature type="region of interest" description="Disordered" evidence="1">
    <location>
        <begin position="218"/>
        <end position="242"/>
    </location>
</feature>
<feature type="compositionally biased region" description="Basic and acidic residues" evidence="1">
    <location>
        <begin position="54"/>
        <end position="64"/>
    </location>
</feature>
<name>C6PQB8_9CLOT</name>
<dbReference type="EMBL" id="ACVI01000011">
    <property type="protein sequence ID" value="EET88588.1"/>
    <property type="molecule type" value="Genomic_DNA"/>
</dbReference>
<dbReference type="AlphaFoldDB" id="C6PQB8"/>
<protein>
    <submittedName>
        <fullName evidence="2">Uncharacterized protein</fullName>
    </submittedName>
</protein>
<feature type="region of interest" description="Disordered" evidence="1">
    <location>
        <begin position="110"/>
        <end position="138"/>
    </location>
</feature>
<sequence length="242" mass="27525">MQIGFSSQRSAPVTNSYNTSDRSIDRNFNEKKSIHGSGTNIGKSKKKSPLEMLMDQKSKLEDSKNTIMEEGLKNGEDPLSIKQKTADVDKQIQEIDNQISKLQLEDKQKALGKDKNKDKNRSSKEQALNNNYEADSNKSASLDGVLNLSTGLNNFRNLSNIRNNIKGNIKELKADIDYDIKFRHIDPVFSKKQLNKMEDGIKNLEEKLNESLKDINNKSKESIKEQKPKANMHITKKIRTDK</sequence>
<accession>C6PQB8</accession>
<proteinExistence type="predicted"/>
<dbReference type="RefSeq" id="WP_007059870.1">
    <property type="nucleotide sequence ID" value="NZ_ACVI01000011.1"/>
</dbReference>